<feature type="domain" description="M23ase beta-sheet core" evidence="2">
    <location>
        <begin position="209"/>
        <end position="303"/>
    </location>
</feature>
<sequence length="310" mass="34613">MVDKDVYTIVVFPEATEKPKRFQISKKFAKIALYSSLALAVGCGGALTYLTQQYLQSSEEKIELAQLKRTSKIQKVQIEKFGKRVRTFETEMSRLENFEKKLRIITALDKDSKPKDENWGVGGPHGLSSHSIRTALDKEVQAMLDSLEGDLNILTSQAKLRQVSFHELDEFFKNQRSLLASTPSIWPTRGWVTSGFGYRKSPFTGLPEKHEGLDIASRKGSEIRATADGKVITAGRQYGYGNLVEIDHGYGVISRYGHNSKNVVKVGDRVERGDLIALVGNTGRSTGPHVHYEIIVDGIPANPRNYILED</sequence>
<dbReference type="Pfam" id="PF01551">
    <property type="entry name" value="Peptidase_M23"/>
    <property type="match status" value="1"/>
</dbReference>
<evidence type="ECO:0000259" key="2">
    <source>
        <dbReference type="Pfam" id="PF01551"/>
    </source>
</evidence>
<dbReference type="SUPFAM" id="SSF51261">
    <property type="entry name" value="Duplicated hybrid motif"/>
    <property type="match status" value="1"/>
</dbReference>
<proteinExistence type="predicted"/>
<dbReference type="Proteomes" id="UP001157733">
    <property type="component" value="Chromosome"/>
</dbReference>
<evidence type="ECO:0000313" key="4">
    <source>
        <dbReference type="Proteomes" id="UP001157733"/>
    </source>
</evidence>
<dbReference type="EMBL" id="OX336137">
    <property type="protein sequence ID" value="CAI2718552.1"/>
    <property type="molecule type" value="Genomic_DNA"/>
</dbReference>
<name>A0ABN8VXT9_9BACT</name>
<dbReference type="InterPro" id="IPR050570">
    <property type="entry name" value="Cell_wall_metabolism_enzyme"/>
</dbReference>
<gene>
    <name evidence="3" type="ORF">NSPWAT_1693</name>
</gene>
<accession>A0ABN8VXT9</accession>
<keyword evidence="4" id="KW-1185">Reference proteome</keyword>
<dbReference type="RefSeq" id="WP_282011446.1">
    <property type="nucleotide sequence ID" value="NZ_OX336137.1"/>
</dbReference>
<dbReference type="PANTHER" id="PTHR21666:SF270">
    <property type="entry name" value="MUREIN HYDROLASE ACTIVATOR ENVC"/>
    <property type="match status" value="1"/>
</dbReference>
<dbReference type="InterPro" id="IPR016047">
    <property type="entry name" value="M23ase_b-sheet_dom"/>
</dbReference>
<protein>
    <submittedName>
        <fullName evidence="3">Peptidase M23</fullName>
    </submittedName>
</protein>
<dbReference type="InterPro" id="IPR011055">
    <property type="entry name" value="Dup_hybrid_motif"/>
</dbReference>
<keyword evidence="1" id="KW-0812">Transmembrane</keyword>
<keyword evidence="1" id="KW-0472">Membrane</keyword>
<dbReference type="PANTHER" id="PTHR21666">
    <property type="entry name" value="PEPTIDASE-RELATED"/>
    <property type="match status" value="1"/>
</dbReference>
<organism evidence="3 4">
    <name type="scientific">Nitrospina watsonii</name>
    <dbReference type="NCBI Taxonomy" id="1323948"/>
    <lineage>
        <taxon>Bacteria</taxon>
        <taxon>Pseudomonadati</taxon>
        <taxon>Nitrospinota/Tectimicrobiota group</taxon>
        <taxon>Nitrospinota</taxon>
        <taxon>Nitrospinia</taxon>
        <taxon>Nitrospinales</taxon>
        <taxon>Nitrospinaceae</taxon>
        <taxon>Nitrospina</taxon>
    </lineage>
</organism>
<evidence type="ECO:0000313" key="3">
    <source>
        <dbReference type="EMBL" id="CAI2718552.1"/>
    </source>
</evidence>
<dbReference type="CDD" id="cd12797">
    <property type="entry name" value="M23_peptidase"/>
    <property type="match status" value="1"/>
</dbReference>
<keyword evidence="1" id="KW-1133">Transmembrane helix</keyword>
<dbReference type="Gene3D" id="2.70.70.10">
    <property type="entry name" value="Glucose Permease (Domain IIA)"/>
    <property type="match status" value="1"/>
</dbReference>
<evidence type="ECO:0000256" key="1">
    <source>
        <dbReference type="SAM" id="Phobius"/>
    </source>
</evidence>
<reference evidence="3 4" key="1">
    <citation type="submission" date="2022-09" db="EMBL/GenBank/DDBJ databases">
        <authorList>
            <person name="Kop L."/>
        </authorList>
    </citation>
    <scope>NUCLEOTIDE SEQUENCE [LARGE SCALE GENOMIC DNA]</scope>
    <source>
        <strain evidence="3 4">347</strain>
    </source>
</reference>
<feature type="transmembrane region" description="Helical" evidence="1">
    <location>
        <begin position="31"/>
        <end position="50"/>
    </location>
</feature>